<dbReference type="PRINTS" id="PR00412">
    <property type="entry name" value="EPOXHYDRLASE"/>
</dbReference>
<organism evidence="4 5">
    <name type="scientific">Nicrophorus vespilloides</name>
    <name type="common">Boreal carrion beetle</name>
    <dbReference type="NCBI Taxonomy" id="110193"/>
    <lineage>
        <taxon>Eukaryota</taxon>
        <taxon>Metazoa</taxon>
        <taxon>Ecdysozoa</taxon>
        <taxon>Arthropoda</taxon>
        <taxon>Hexapoda</taxon>
        <taxon>Insecta</taxon>
        <taxon>Pterygota</taxon>
        <taxon>Neoptera</taxon>
        <taxon>Endopterygota</taxon>
        <taxon>Coleoptera</taxon>
        <taxon>Polyphaga</taxon>
        <taxon>Staphyliniformia</taxon>
        <taxon>Silphidae</taxon>
        <taxon>Nicrophorinae</taxon>
        <taxon>Nicrophorus</taxon>
    </lineage>
</organism>
<evidence type="ECO:0000256" key="1">
    <source>
        <dbReference type="ARBA" id="ARBA00010088"/>
    </source>
</evidence>
<proteinExistence type="inferred from homology"/>
<dbReference type="InterPro" id="IPR029058">
    <property type="entry name" value="AB_hydrolase_fold"/>
</dbReference>
<dbReference type="Gene3D" id="3.40.50.1820">
    <property type="entry name" value="alpha/beta hydrolase"/>
    <property type="match status" value="2"/>
</dbReference>
<dbReference type="Proteomes" id="UP000695000">
    <property type="component" value="Unplaced"/>
</dbReference>
<evidence type="ECO:0000259" key="3">
    <source>
        <dbReference type="Pfam" id="PF00561"/>
    </source>
</evidence>
<dbReference type="PANTHER" id="PTHR21661:SF35">
    <property type="entry name" value="EPOXIDE HYDROLASE"/>
    <property type="match status" value="1"/>
</dbReference>
<dbReference type="GeneID" id="108566825"/>
<sequence length="233" mass="26518">MLHGWPESFAYFYDIVPQLTSGNGDVSFELIIPSLPGHFMSDPMKDRATVHVATLFKNLMKRLNIDRFYVFGQGVGSFIGTDMAILYPDKVMGLYNTMCITLSSSPIALASYIWNIISVGTDLEEYNNQLFGALQNMDEEKLIDVVMLMTISQSTTNSIRSLQQFVPMPLYQYPISTKVPCSCPKFTKQIFYQASWIYKDKFTNVVQATNFQEWGHRMLLQTDKSSGFQTLSN</sequence>
<name>A0ABM1N6D0_NICVS</name>
<reference evidence="5" key="1">
    <citation type="submission" date="2025-08" db="UniProtKB">
        <authorList>
            <consortium name="RefSeq"/>
        </authorList>
    </citation>
    <scope>IDENTIFICATION</scope>
    <source>
        <tissue evidence="5">Whole Larva</tissue>
    </source>
</reference>
<comment type="similarity">
    <text evidence="1">Belongs to the peptidase S33 family.</text>
</comment>
<dbReference type="RefSeq" id="XP_017782380.1">
    <property type="nucleotide sequence ID" value="XM_017926891.1"/>
</dbReference>
<gene>
    <name evidence="5" type="primary">LOC108566825</name>
</gene>
<protein>
    <submittedName>
        <fullName evidence="5">Juvenile hormone epoxide hydrolase-like</fullName>
    </submittedName>
</protein>
<evidence type="ECO:0000313" key="4">
    <source>
        <dbReference type="Proteomes" id="UP000695000"/>
    </source>
</evidence>
<dbReference type="SUPFAM" id="SSF53474">
    <property type="entry name" value="alpha/beta-Hydrolases"/>
    <property type="match status" value="1"/>
</dbReference>
<dbReference type="Pfam" id="PF00561">
    <property type="entry name" value="Abhydrolase_1"/>
    <property type="match status" value="1"/>
</dbReference>
<dbReference type="PANTHER" id="PTHR21661">
    <property type="entry name" value="EPOXIDE HYDROLASE 1-RELATED"/>
    <property type="match status" value="1"/>
</dbReference>
<keyword evidence="2" id="KW-0378">Hydrolase</keyword>
<accession>A0ABM1N6D0</accession>
<evidence type="ECO:0000256" key="2">
    <source>
        <dbReference type="ARBA" id="ARBA00022801"/>
    </source>
</evidence>
<evidence type="ECO:0000313" key="5">
    <source>
        <dbReference type="RefSeq" id="XP_017782380.1"/>
    </source>
</evidence>
<keyword evidence="4" id="KW-1185">Reference proteome</keyword>
<feature type="domain" description="AB hydrolase-1" evidence="3">
    <location>
        <begin position="1"/>
        <end position="98"/>
    </location>
</feature>
<dbReference type="InterPro" id="IPR000639">
    <property type="entry name" value="Epox_hydrolase-like"/>
</dbReference>
<dbReference type="InterPro" id="IPR000073">
    <property type="entry name" value="AB_hydrolase_1"/>
</dbReference>